<dbReference type="AlphaFoldDB" id="A0A239EKH1"/>
<evidence type="ECO:0000313" key="3">
    <source>
        <dbReference type="Proteomes" id="UP000198440"/>
    </source>
</evidence>
<evidence type="ECO:0000313" key="2">
    <source>
        <dbReference type="EMBL" id="SNS44412.1"/>
    </source>
</evidence>
<dbReference type="InterPro" id="IPR016187">
    <property type="entry name" value="CTDL_fold"/>
</dbReference>
<name>A0A239EKH1_9RHOB</name>
<dbReference type="Gene3D" id="3.90.1580.10">
    <property type="entry name" value="paralog of FGE (formylglycine-generating enzyme)"/>
    <property type="match status" value="1"/>
</dbReference>
<gene>
    <name evidence="2" type="ORF">SAMN04488078_101549</name>
</gene>
<dbReference type="EMBL" id="FZON01000015">
    <property type="protein sequence ID" value="SNS44412.1"/>
    <property type="molecule type" value="Genomic_DNA"/>
</dbReference>
<sequence length="97" mass="10200">MWLERLPIRGGNWNNGSNAGVFALNLNNPRSNASSNIGFRPALGESRKAVPHGVPSSAPSKGPVSLGQVPEKMNRPGRDSSASATLRAGRPSIREVA</sequence>
<evidence type="ECO:0000256" key="1">
    <source>
        <dbReference type="SAM" id="MobiDB-lite"/>
    </source>
</evidence>
<reference evidence="2 3" key="1">
    <citation type="submission" date="2017-06" db="EMBL/GenBank/DDBJ databases">
        <authorList>
            <person name="Kim H.J."/>
            <person name="Triplett B.A."/>
        </authorList>
    </citation>
    <scope>NUCLEOTIDE SEQUENCE [LARGE SCALE GENOMIC DNA]</scope>
    <source>
        <strain evidence="2 3">DSM 11445</strain>
    </source>
</reference>
<protein>
    <submittedName>
        <fullName evidence="2">Uncharacterized protein</fullName>
    </submittedName>
</protein>
<accession>A0A239EKH1</accession>
<dbReference type="InterPro" id="IPR042095">
    <property type="entry name" value="SUMF_sf"/>
</dbReference>
<dbReference type="SUPFAM" id="SSF56436">
    <property type="entry name" value="C-type lectin-like"/>
    <property type="match status" value="1"/>
</dbReference>
<proteinExistence type="predicted"/>
<organism evidence="2 3">
    <name type="scientific">Antarctobacter heliothermus</name>
    <dbReference type="NCBI Taxonomy" id="74033"/>
    <lineage>
        <taxon>Bacteria</taxon>
        <taxon>Pseudomonadati</taxon>
        <taxon>Pseudomonadota</taxon>
        <taxon>Alphaproteobacteria</taxon>
        <taxon>Rhodobacterales</taxon>
        <taxon>Roseobacteraceae</taxon>
        <taxon>Antarctobacter</taxon>
    </lineage>
</organism>
<dbReference type="Proteomes" id="UP000198440">
    <property type="component" value="Unassembled WGS sequence"/>
</dbReference>
<feature type="region of interest" description="Disordered" evidence="1">
    <location>
        <begin position="33"/>
        <end position="97"/>
    </location>
</feature>